<sequence length="91" mass="10367">MKEPNEAEADVVKLLMDLSYLSAMIAVDIEEDKAAGMERLSLEFEQLDDLLAEIDEQMFNFNFARSALANQVSKRALLKMKDVYHTPKTVQ</sequence>
<accession>A0A845UPN8</accession>
<protein>
    <submittedName>
        <fullName evidence="1">Uncharacterized protein</fullName>
    </submittedName>
</protein>
<dbReference type="RefSeq" id="WP_163098684.1">
    <property type="nucleotide sequence ID" value="NZ_CP127523.1"/>
</dbReference>
<dbReference type="AlphaFoldDB" id="A0A845UPN8"/>
<gene>
    <name evidence="1" type="ORF">GL267_12925</name>
</gene>
<organism evidence="1">
    <name type="scientific">Acidithiobacillus ferrianus</name>
    <dbReference type="NCBI Taxonomy" id="2678518"/>
    <lineage>
        <taxon>Bacteria</taxon>
        <taxon>Pseudomonadati</taxon>
        <taxon>Pseudomonadota</taxon>
        <taxon>Acidithiobacillia</taxon>
        <taxon>Acidithiobacillales</taxon>
        <taxon>Acidithiobacillaceae</taxon>
        <taxon>Acidithiobacillus</taxon>
    </lineage>
</organism>
<reference evidence="1" key="1">
    <citation type="submission" date="2019-11" db="EMBL/GenBank/DDBJ databases">
        <title>Acidithiobacillus ferrianus sp. nov.: a facultatively anaerobic and extremely acidophilic chemolithoautotroph.</title>
        <authorList>
            <person name="Norris P.R."/>
            <person name="Falagan C."/>
            <person name="Moya-Beltran A."/>
            <person name="Castro M."/>
            <person name="Quatrini R."/>
            <person name="Johnson D.B."/>
        </authorList>
    </citation>
    <scope>NUCLEOTIDE SEQUENCE [LARGE SCALE GENOMIC DNA]</scope>
    <source>
        <strain evidence="1">MG</strain>
    </source>
</reference>
<comment type="caution">
    <text evidence="1">The sequence shown here is derived from an EMBL/GenBank/DDBJ whole genome shotgun (WGS) entry which is preliminary data.</text>
</comment>
<dbReference type="EMBL" id="WNJL01000037">
    <property type="protein sequence ID" value="NDU43498.1"/>
    <property type="molecule type" value="Genomic_DNA"/>
</dbReference>
<proteinExistence type="predicted"/>
<name>A0A845UPN8_9PROT</name>
<evidence type="ECO:0000313" key="1">
    <source>
        <dbReference type="EMBL" id="NDU43498.1"/>
    </source>
</evidence>